<feature type="transmembrane region" description="Helical" evidence="1">
    <location>
        <begin position="30"/>
        <end position="63"/>
    </location>
</feature>
<reference evidence="3" key="1">
    <citation type="journal article" date="2021" name="PeerJ">
        <title>Extensive microbial diversity within the chicken gut microbiome revealed by metagenomics and culture.</title>
        <authorList>
            <person name="Gilroy R."/>
            <person name="Ravi A."/>
            <person name="Getino M."/>
            <person name="Pursley I."/>
            <person name="Horton D.L."/>
            <person name="Alikhan N.F."/>
            <person name="Baker D."/>
            <person name="Gharbi K."/>
            <person name="Hall N."/>
            <person name="Watson M."/>
            <person name="Adriaenssens E.M."/>
            <person name="Foster-Nyarko E."/>
            <person name="Jarju S."/>
            <person name="Secka A."/>
            <person name="Antonio M."/>
            <person name="Oren A."/>
            <person name="Chaudhuri R.R."/>
            <person name="La Ragione R."/>
            <person name="Hildebrand F."/>
            <person name="Pallen M.J."/>
        </authorList>
    </citation>
    <scope>NUCLEOTIDE SEQUENCE</scope>
    <source>
        <strain evidence="3">ChiBcec2-3848</strain>
    </source>
</reference>
<organism evidence="3 4">
    <name type="scientific">Candidatus Blautia merdavium</name>
    <dbReference type="NCBI Taxonomy" id="2838494"/>
    <lineage>
        <taxon>Bacteria</taxon>
        <taxon>Bacillati</taxon>
        <taxon>Bacillota</taxon>
        <taxon>Clostridia</taxon>
        <taxon>Lachnospirales</taxon>
        <taxon>Lachnospiraceae</taxon>
        <taxon>Blautia</taxon>
    </lineage>
</organism>
<keyword evidence="1" id="KW-0472">Membrane</keyword>
<evidence type="ECO:0000313" key="4">
    <source>
        <dbReference type="Proteomes" id="UP000823886"/>
    </source>
</evidence>
<proteinExistence type="predicted"/>
<keyword evidence="1" id="KW-1133">Transmembrane helix</keyword>
<sequence length="158" mass="18330">MSAEHLPWESLEGPIYHAKELKPRKKWVYIGGWILSAALILGGIITPYHILILFGLLYVLTLLMKKDVVVTERGVETFYQMRITTHYEFWPWKEILSVTTEDRNHPELVALHFARGNRSKRLFYPKADAKQIVVLAKKKNSRIVTANMKPKTGNSKKR</sequence>
<dbReference type="AlphaFoldDB" id="A0A9D2TDP6"/>
<dbReference type="EMBL" id="DWVZ01000197">
    <property type="protein sequence ID" value="HJC64722.1"/>
    <property type="molecule type" value="Genomic_DNA"/>
</dbReference>
<accession>A0A9D2TDP6</accession>
<gene>
    <name evidence="3" type="ORF">H9753_14095</name>
</gene>
<feature type="domain" description="Bacterial PH" evidence="2">
    <location>
        <begin position="15"/>
        <end position="147"/>
    </location>
</feature>
<name>A0A9D2TDP6_9FIRM</name>
<keyword evidence="1" id="KW-0812">Transmembrane</keyword>
<dbReference type="InterPro" id="IPR048871">
    <property type="entry name" value="PH_7_bact"/>
</dbReference>
<reference evidence="3" key="2">
    <citation type="submission" date="2021-04" db="EMBL/GenBank/DDBJ databases">
        <authorList>
            <person name="Gilroy R."/>
        </authorList>
    </citation>
    <scope>NUCLEOTIDE SEQUENCE</scope>
    <source>
        <strain evidence="3">ChiBcec2-3848</strain>
    </source>
</reference>
<comment type="caution">
    <text evidence="3">The sequence shown here is derived from an EMBL/GenBank/DDBJ whole genome shotgun (WGS) entry which is preliminary data.</text>
</comment>
<protein>
    <recommendedName>
        <fullName evidence="2">Bacterial PH domain-containing protein</fullName>
    </recommendedName>
</protein>
<evidence type="ECO:0000313" key="3">
    <source>
        <dbReference type="EMBL" id="HJC64722.1"/>
    </source>
</evidence>
<evidence type="ECO:0000259" key="2">
    <source>
        <dbReference type="Pfam" id="PF20794"/>
    </source>
</evidence>
<dbReference type="Proteomes" id="UP000823886">
    <property type="component" value="Unassembled WGS sequence"/>
</dbReference>
<dbReference type="Pfam" id="PF20794">
    <property type="entry name" value="bPH_7"/>
    <property type="match status" value="1"/>
</dbReference>
<evidence type="ECO:0000256" key="1">
    <source>
        <dbReference type="SAM" id="Phobius"/>
    </source>
</evidence>